<evidence type="ECO:0000313" key="4">
    <source>
        <dbReference type="Proteomes" id="UP000697710"/>
    </source>
</evidence>
<protein>
    <submittedName>
        <fullName evidence="3">D-alanyl-D-alanine carboxypeptidase/D-alanyl-D-alanine-endopeptidase</fullName>
        <ecNumber evidence="3">3.4.16.4</ecNumber>
    </submittedName>
</protein>
<dbReference type="InterPro" id="IPR000667">
    <property type="entry name" value="Peptidase_S13"/>
</dbReference>
<dbReference type="PRINTS" id="PR00922">
    <property type="entry name" value="DADACBPTASE3"/>
</dbReference>
<reference evidence="3" key="1">
    <citation type="submission" date="2020-04" db="EMBL/GenBank/DDBJ databases">
        <authorList>
            <person name="Zhang T."/>
        </authorList>
    </citation>
    <scope>NUCLEOTIDE SEQUENCE</scope>
    <source>
        <strain evidence="3">HKST-UBA01</strain>
    </source>
</reference>
<accession>A0A956LWH7</accession>
<dbReference type="EC" id="3.4.16.4" evidence="3"/>
<dbReference type="Gene3D" id="3.40.710.10">
    <property type="entry name" value="DD-peptidase/beta-lactamase superfamily"/>
    <property type="match status" value="1"/>
</dbReference>
<dbReference type="SUPFAM" id="SSF56601">
    <property type="entry name" value="beta-lactamase/transpeptidase-like"/>
    <property type="match status" value="1"/>
</dbReference>
<proteinExistence type="inferred from homology"/>
<keyword evidence="3" id="KW-0121">Carboxypeptidase</keyword>
<keyword evidence="3" id="KW-0645">Protease</keyword>
<dbReference type="NCBIfam" id="TIGR00666">
    <property type="entry name" value="PBP4"/>
    <property type="match status" value="1"/>
</dbReference>
<dbReference type="PANTHER" id="PTHR30023">
    <property type="entry name" value="D-ALANYL-D-ALANINE CARBOXYPEPTIDASE"/>
    <property type="match status" value="1"/>
</dbReference>
<sequence length="512" mass="54386">MNRRFDLRATRSINRAHPVAIVLIAAAMIASSETPVQATPEDLRIELARVLPSLAERGLSASVLFAPLDGPDRHGPGPGGDTTGVVAAFASESRIPASVTKLITTAAALDLLGPRYHFQTRIARTGPLEDGTLQGDLVVIGNGDPFLVSERLWMLASQLRLAGVHRVTGRLILDDSAWPPLSDLSSFAGSDRAYAALPSALSMNFNAIAFQVTPGRRTGDPVQVRLDPFDLPYLRIDNRLRTGGPGSSVDWRLDLTGGSTTADTTGILSTYPRETAVLAGTLPAGMQTFTAYRRAGDPLAFAGCLLAEFLREAGIEIEGAIVHGPAPPGAAQLLAFDSRPLDELIAGMNRYSNNFIANQLVVTLGRLQAEVDSLSDQAGTSDVDGPLRHGGAALSAWLQNRAGCTDSSYFADGSGLSTANRTTARTLVEVLSWAWHDLRTQGPFLASLGGPGQDGTLERRLPGVAGATLAGYLQCGDRTPVAFAILMQAHGDAWSVSTMQDLQDRWIEIYAR</sequence>
<gene>
    <name evidence="3" type="primary">dacB</name>
    <name evidence="3" type="ORF">KC729_04925</name>
</gene>
<comment type="similarity">
    <text evidence="1">Belongs to the peptidase S13 family.</text>
</comment>
<dbReference type="GO" id="GO:0006508">
    <property type="term" value="P:proteolysis"/>
    <property type="evidence" value="ECO:0007669"/>
    <property type="project" value="InterPro"/>
</dbReference>
<evidence type="ECO:0000313" key="3">
    <source>
        <dbReference type="EMBL" id="MCA9727005.1"/>
    </source>
</evidence>
<keyword evidence="2 3" id="KW-0378">Hydrolase</keyword>
<dbReference type="InterPro" id="IPR012338">
    <property type="entry name" value="Beta-lactam/transpept-like"/>
</dbReference>
<dbReference type="Gene3D" id="3.50.80.20">
    <property type="entry name" value="D-Ala-D-Ala carboxypeptidase C, peptidase S13"/>
    <property type="match status" value="1"/>
</dbReference>
<organism evidence="3 4">
    <name type="scientific">Eiseniibacteriota bacterium</name>
    <dbReference type="NCBI Taxonomy" id="2212470"/>
    <lineage>
        <taxon>Bacteria</taxon>
        <taxon>Candidatus Eiseniibacteriota</taxon>
    </lineage>
</organism>
<comment type="caution">
    <text evidence="3">The sequence shown here is derived from an EMBL/GenBank/DDBJ whole genome shotgun (WGS) entry which is preliminary data.</text>
</comment>
<dbReference type="EMBL" id="JAGQHR010000096">
    <property type="protein sequence ID" value="MCA9727005.1"/>
    <property type="molecule type" value="Genomic_DNA"/>
</dbReference>
<evidence type="ECO:0000256" key="2">
    <source>
        <dbReference type="ARBA" id="ARBA00022801"/>
    </source>
</evidence>
<name>A0A956LWH7_UNCEI</name>
<dbReference type="GO" id="GO:0000270">
    <property type="term" value="P:peptidoglycan metabolic process"/>
    <property type="evidence" value="ECO:0007669"/>
    <property type="project" value="TreeGrafter"/>
</dbReference>
<evidence type="ECO:0000256" key="1">
    <source>
        <dbReference type="ARBA" id="ARBA00006096"/>
    </source>
</evidence>
<dbReference type="AlphaFoldDB" id="A0A956LWH7"/>
<dbReference type="Proteomes" id="UP000697710">
    <property type="component" value="Unassembled WGS sequence"/>
</dbReference>
<dbReference type="GO" id="GO:0009002">
    <property type="term" value="F:serine-type D-Ala-D-Ala carboxypeptidase activity"/>
    <property type="evidence" value="ECO:0007669"/>
    <property type="project" value="UniProtKB-EC"/>
</dbReference>
<dbReference type="PANTHER" id="PTHR30023:SF0">
    <property type="entry name" value="PENICILLIN-SENSITIVE CARBOXYPEPTIDASE A"/>
    <property type="match status" value="1"/>
</dbReference>
<dbReference type="Pfam" id="PF02113">
    <property type="entry name" value="Peptidase_S13"/>
    <property type="match status" value="1"/>
</dbReference>
<reference evidence="3" key="2">
    <citation type="journal article" date="2021" name="Microbiome">
        <title>Successional dynamics and alternative stable states in a saline activated sludge microbial community over 9 years.</title>
        <authorList>
            <person name="Wang Y."/>
            <person name="Ye J."/>
            <person name="Ju F."/>
            <person name="Liu L."/>
            <person name="Boyd J.A."/>
            <person name="Deng Y."/>
            <person name="Parks D.H."/>
            <person name="Jiang X."/>
            <person name="Yin X."/>
            <person name="Woodcroft B.J."/>
            <person name="Tyson G.W."/>
            <person name="Hugenholtz P."/>
            <person name="Polz M.F."/>
            <person name="Zhang T."/>
        </authorList>
    </citation>
    <scope>NUCLEOTIDE SEQUENCE</scope>
    <source>
        <strain evidence="3">HKST-UBA01</strain>
    </source>
</reference>